<evidence type="ECO:0000256" key="2">
    <source>
        <dbReference type="ARBA" id="ARBA00008663"/>
    </source>
</evidence>
<organism evidence="14 15">
    <name type="scientific">Novosphingobium album</name>
    <name type="common">ex Hu et al. 2023</name>
    <dbReference type="NCBI Taxonomy" id="2930093"/>
    <lineage>
        <taxon>Bacteria</taxon>
        <taxon>Pseudomonadati</taxon>
        <taxon>Pseudomonadota</taxon>
        <taxon>Alphaproteobacteria</taxon>
        <taxon>Sphingomonadales</taxon>
        <taxon>Sphingomonadaceae</taxon>
        <taxon>Novosphingobium</taxon>
    </lineage>
</organism>
<dbReference type="InterPro" id="IPR001697">
    <property type="entry name" value="Pyr_Knase"/>
</dbReference>
<dbReference type="InterPro" id="IPR015813">
    <property type="entry name" value="Pyrv/PenolPyrv_kinase-like_dom"/>
</dbReference>
<comment type="similarity">
    <text evidence="2 12">Belongs to the pyruvate kinase family.</text>
</comment>
<keyword evidence="9 12" id="KW-0460">Magnesium</keyword>
<dbReference type="InterPro" id="IPR040442">
    <property type="entry name" value="Pyrv_kinase-like_dom_sf"/>
</dbReference>
<dbReference type="InterPro" id="IPR015806">
    <property type="entry name" value="Pyrv_Knase_insert_dom_sf"/>
</dbReference>
<name>A0ABT0AZR5_9SPHN</name>
<dbReference type="EMBL" id="JALHLE010000007">
    <property type="protein sequence ID" value="MCJ2178294.1"/>
    <property type="molecule type" value="Genomic_DNA"/>
</dbReference>
<dbReference type="InterPro" id="IPR011037">
    <property type="entry name" value="Pyrv_Knase-like_insert_dom_sf"/>
</dbReference>
<keyword evidence="15" id="KW-1185">Reference proteome</keyword>
<feature type="domain" description="Pyruvate kinase barrel" evidence="13">
    <location>
        <begin position="141"/>
        <end position="454"/>
    </location>
</feature>
<comment type="caution">
    <text evidence="14">The sequence shown here is derived from an EMBL/GenBank/DDBJ whole genome shotgun (WGS) entry which is preliminary data.</text>
</comment>
<dbReference type="SUPFAM" id="SSF51621">
    <property type="entry name" value="Phosphoenolpyruvate/pyruvate domain"/>
    <property type="match status" value="1"/>
</dbReference>
<dbReference type="Proteomes" id="UP001162880">
    <property type="component" value="Unassembled WGS sequence"/>
</dbReference>
<dbReference type="Gene3D" id="3.20.20.60">
    <property type="entry name" value="Phosphoenolpyruvate-binding domains"/>
    <property type="match status" value="1"/>
</dbReference>
<dbReference type="GO" id="GO:0016301">
    <property type="term" value="F:kinase activity"/>
    <property type="evidence" value="ECO:0007669"/>
    <property type="project" value="UniProtKB-KW"/>
</dbReference>
<evidence type="ECO:0000256" key="10">
    <source>
        <dbReference type="ARBA" id="ARBA00023152"/>
    </source>
</evidence>
<accession>A0ABT0AZR5</accession>
<dbReference type="Gene3D" id="2.40.33.10">
    <property type="entry name" value="PK beta-barrel domain-like"/>
    <property type="match status" value="1"/>
</dbReference>
<proteinExistence type="inferred from homology"/>
<keyword evidence="5" id="KW-0479">Metal-binding</keyword>
<dbReference type="PRINTS" id="PR01050">
    <property type="entry name" value="PYRUVTKNASE"/>
</dbReference>
<keyword evidence="10 12" id="KW-0324">Glycolysis</keyword>
<evidence type="ECO:0000256" key="3">
    <source>
        <dbReference type="ARBA" id="ARBA00012142"/>
    </source>
</evidence>
<evidence type="ECO:0000256" key="6">
    <source>
        <dbReference type="ARBA" id="ARBA00022741"/>
    </source>
</evidence>
<evidence type="ECO:0000313" key="14">
    <source>
        <dbReference type="EMBL" id="MCJ2178294.1"/>
    </source>
</evidence>
<sequence>MSDIESLKKQIEALIDAITAEAGQWMEQWAAWGIREDFLPSAGNLAAYLAFRHHDLREMQRSLMALGLSSLGRLESRVMPTLAAVHTALAAMQNAMPPAKADPGTFFAGEDRLRRRALALLGTAENERQAALLVTCPSEAADDPAFMESLALRGVEALRINCAHDGAEEWERMIAHARAAEQRCGHRFRIFMDLGGPKNRIGAVRPNREIRRIFSGERIAMVAPGQIERPVSPDVAFVFECMLPEVIAEVRPGQRLLIDDGKIAASIDFVDDGMVIASVTQTKEKGGKLKPEKGINLPDTELHLPALTARDLQDIAFIAEHADGLSFSFVQTPEDVLMLQDALAALPPRREHPLALILKIETALAVQNLPGIVVCAGARNPVAIMIARGDLAIEIGFARLAEMQEEILWIAEAAQVPVIWATQVLEQLVNEGVPHRGELTDAAMAARAECVMLNKGPHLLEAIDALDPLLKRMAGHIHKKTPQLRRLASW</sequence>
<comment type="pathway">
    <text evidence="1 12">Carbohydrate degradation; glycolysis; pyruvate from D-glyceraldehyde 3-phosphate: step 5/5.</text>
</comment>
<evidence type="ECO:0000256" key="7">
    <source>
        <dbReference type="ARBA" id="ARBA00022777"/>
    </source>
</evidence>
<evidence type="ECO:0000256" key="11">
    <source>
        <dbReference type="ARBA" id="ARBA00023317"/>
    </source>
</evidence>
<comment type="catalytic activity">
    <reaction evidence="12">
        <text>pyruvate + ATP = phosphoenolpyruvate + ADP + H(+)</text>
        <dbReference type="Rhea" id="RHEA:18157"/>
        <dbReference type="ChEBI" id="CHEBI:15361"/>
        <dbReference type="ChEBI" id="CHEBI:15378"/>
        <dbReference type="ChEBI" id="CHEBI:30616"/>
        <dbReference type="ChEBI" id="CHEBI:58702"/>
        <dbReference type="ChEBI" id="CHEBI:456216"/>
        <dbReference type="EC" id="2.7.1.40"/>
    </reaction>
</comment>
<evidence type="ECO:0000313" key="15">
    <source>
        <dbReference type="Proteomes" id="UP001162880"/>
    </source>
</evidence>
<evidence type="ECO:0000256" key="5">
    <source>
        <dbReference type="ARBA" id="ARBA00022723"/>
    </source>
</evidence>
<dbReference type="EC" id="2.7.1.40" evidence="3 12"/>
<dbReference type="InterPro" id="IPR015793">
    <property type="entry name" value="Pyrv_Knase_brl"/>
</dbReference>
<evidence type="ECO:0000256" key="9">
    <source>
        <dbReference type="ARBA" id="ARBA00022842"/>
    </source>
</evidence>
<evidence type="ECO:0000259" key="13">
    <source>
        <dbReference type="Pfam" id="PF00224"/>
    </source>
</evidence>
<dbReference type="RefSeq" id="WP_243992184.1">
    <property type="nucleotide sequence ID" value="NZ_JALHLE010000007.1"/>
</dbReference>
<evidence type="ECO:0000256" key="1">
    <source>
        <dbReference type="ARBA" id="ARBA00004997"/>
    </source>
</evidence>
<keyword evidence="8" id="KW-0067">ATP-binding</keyword>
<reference evidence="14" key="1">
    <citation type="submission" date="2022-03" db="EMBL/GenBank/DDBJ databases">
        <title>Identification of a novel bacterium isolated from mangrove sediments.</title>
        <authorList>
            <person name="Pan X."/>
        </authorList>
    </citation>
    <scope>NUCLEOTIDE SEQUENCE</scope>
    <source>
        <strain evidence="14">B2580</strain>
    </source>
</reference>
<dbReference type="Pfam" id="PF00224">
    <property type="entry name" value="PK"/>
    <property type="match status" value="1"/>
</dbReference>
<dbReference type="SUPFAM" id="SSF50800">
    <property type="entry name" value="PK beta-barrel domain-like"/>
    <property type="match status" value="1"/>
</dbReference>
<keyword evidence="11 14" id="KW-0670">Pyruvate</keyword>
<keyword evidence="4 12" id="KW-0808">Transferase</keyword>
<keyword evidence="7 12" id="KW-0418">Kinase</keyword>
<keyword evidence="6" id="KW-0547">Nucleotide-binding</keyword>
<gene>
    <name evidence="14" type="ORF">MTR64_06945</name>
</gene>
<evidence type="ECO:0000256" key="4">
    <source>
        <dbReference type="ARBA" id="ARBA00022679"/>
    </source>
</evidence>
<evidence type="ECO:0000256" key="8">
    <source>
        <dbReference type="ARBA" id="ARBA00022840"/>
    </source>
</evidence>
<protein>
    <recommendedName>
        <fullName evidence="3 12">Pyruvate kinase</fullName>
        <ecNumber evidence="3 12">2.7.1.40</ecNumber>
    </recommendedName>
</protein>
<evidence type="ECO:0000256" key="12">
    <source>
        <dbReference type="RuleBase" id="RU000504"/>
    </source>
</evidence>
<dbReference type="PANTHER" id="PTHR11817">
    <property type="entry name" value="PYRUVATE KINASE"/>
    <property type="match status" value="1"/>
</dbReference>